<comment type="similarity">
    <text evidence="1">Belongs to the TRAFAC class TrmE-Era-EngA-EngB-Septin-like GTPase superfamily. AIG1/Toc34/Toc159-like paraseptin GTPase family. IAN subfamily.</text>
</comment>
<dbReference type="SUPFAM" id="SSF52540">
    <property type="entry name" value="P-loop containing nucleoside triphosphate hydrolases"/>
    <property type="match status" value="1"/>
</dbReference>
<dbReference type="GeneTree" id="ENSGT00940000162548"/>
<evidence type="ECO:0000259" key="4">
    <source>
        <dbReference type="PROSITE" id="PS51720"/>
    </source>
</evidence>
<dbReference type="AlphaFoldDB" id="A0A8C2UNZ1"/>
<reference evidence="5" key="2">
    <citation type="submission" date="2025-09" db="UniProtKB">
        <authorList>
            <consortium name="Ensembl"/>
        </authorList>
    </citation>
    <scope>IDENTIFICATION</scope>
</reference>
<dbReference type="PANTHER" id="PTHR10903:SF144">
    <property type="entry name" value="GTPASE IMAP FAMILY MEMBER 6"/>
    <property type="match status" value="1"/>
</dbReference>
<dbReference type="PROSITE" id="PS51720">
    <property type="entry name" value="G_AIG1"/>
    <property type="match status" value="1"/>
</dbReference>
<dbReference type="Pfam" id="PF04548">
    <property type="entry name" value="AIG1"/>
    <property type="match status" value="1"/>
</dbReference>
<evidence type="ECO:0000256" key="3">
    <source>
        <dbReference type="ARBA" id="ARBA00023134"/>
    </source>
</evidence>
<evidence type="ECO:0000256" key="2">
    <source>
        <dbReference type="ARBA" id="ARBA00022741"/>
    </source>
</evidence>
<dbReference type="InterPro" id="IPR045058">
    <property type="entry name" value="GIMA/IAN/Toc"/>
</dbReference>
<evidence type="ECO:0000256" key="1">
    <source>
        <dbReference type="ARBA" id="ARBA00008535"/>
    </source>
</evidence>
<gene>
    <name evidence="5" type="primary">GIMAP6</name>
</gene>
<evidence type="ECO:0000313" key="5">
    <source>
        <dbReference type="Ensembl" id="ENSCLAP00000001661.1"/>
    </source>
</evidence>
<dbReference type="OMA" id="WENEGCC"/>
<dbReference type="InterPro" id="IPR027417">
    <property type="entry name" value="P-loop_NTPase"/>
</dbReference>
<name>A0A8C2UNZ1_CHILA</name>
<keyword evidence="2" id="KW-0547">Nucleotide-binding</keyword>
<sequence length="288" mass="32242">NLGLGPMISYVSEAFHWLCRLLSQGDYYVFSPKGETGNLQDCVAQQDRKCGHSSCLLSSQSVSPPVCMLIGFQPQFPLFVCVFPGLMEKELTPRRLRLILVGKTGSGKSATGNTILGREVFESKLSAKPVTTAFQRERREWGGKELEVIDTPDILSSQVQQEVAAKALCQAIAFSFPGLHAVLLVTQLGRFTKEDQQAVRRLQEIFGVGVLAYTVLVFTRKEDLAGEPLDKYVRETDNQSLAKLDVLCERRHCAFNNRANRVEKEAQLQELMNKIECIQWENEGCCYS</sequence>
<accession>A0A8C2UNZ1</accession>
<keyword evidence="6" id="KW-1185">Reference proteome</keyword>
<dbReference type="InterPro" id="IPR006703">
    <property type="entry name" value="G_AIG1"/>
</dbReference>
<dbReference type="FunFam" id="3.40.50.300:FF:000366">
    <property type="entry name" value="GTPase, IMAP family member 2"/>
    <property type="match status" value="1"/>
</dbReference>
<dbReference type="CDD" id="cd01852">
    <property type="entry name" value="AIG1"/>
    <property type="match status" value="1"/>
</dbReference>
<dbReference type="PANTHER" id="PTHR10903">
    <property type="entry name" value="GTPASE, IMAP FAMILY MEMBER-RELATED"/>
    <property type="match status" value="1"/>
</dbReference>
<proteinExistence type="inferred from homology"/>
<reference evidence="5" key="1">
    <citation type="submission" date="2025-08" db="UniProtKB">
        <authorList>
            <consortium name="Ensembl"/>
        </authorList>
    </citation>
    <scope>IDENTIFICATION</scope>
</reference>
<protein>
    <submittedName>
        <fullName evidence="5">GTPase, IMAP family member 6</fullName>
    </submittedName>
</protein>
<keyword evidence="3" id="KW-0342">GTP-binding</keyword>
<dbReference type="GO" id="GO:0005829">
    <property type="term" value="C:cytosol"/>
    <property type="evidence" value="ECO:0007669"/>
    <property type="project" value="Ensembl"/>
</dbReference>
<organism evidence="5 6">
    <name type="scientific">Chinchilla lanigera</name>
    <name type="common">Long-tailed chinchilla</name>
    <name type="synonym">Chinchilla villidera</name>
    <dbReference type="NCBI Taxonomy" id="34839"/>
    <lineage>
        <taxon>Eukaryota</taxon>
        <taxon>Metazoa</taxon>
        <taxon>Chordata</taxon>
        <taxon>Craniata</taxon>
        <taxon>Vertebrata</taxon>
        <taxon>Euteleostomi</taxon>
        <taxon>Mammalia</taxon>
        <taxon>Eutheria</taxon>
        <taxon>Euarchontoglires</taxon>
        <taxon>Glires</taxon>
        <taxon>Rodentia</taxon>
        <taxon>Hystricomorpha</taxon>
        <taxon>Chinchillidae</taxon>
        <taxon>Chinchilla</taxon>
    </lineage>
</organism>
<dbReference type="Gene3D" id="3.40.50.300">
    <property type="entry name" value="P-loop containing nucleotide triphosphate hydrolases"/>
    <property type="match status" value="1"/>
</dbReference>
<dbReference type="Proteomes" id="UP000694398">
    <property type="component" value="Unassembled WGS sequence"/>
</dbReference>
<dbReference type="GO" id="GO:0005525">
    <property type="term" value="F:GTP binding"/>
    <property type="evidence" value="ECO:0007669"/>
    <property type="project" value="UniProtKB-KW"/>
</dbReference>
<dbReference type="Ensembl" id="ENSCLAT00000001704.1">
    <property type="protein sequence ID" value="ENSCLAP00000001661.1"/>
    <property type="gene ID" value="ENSCLAG00000001242.1"/>
</dbReference>
<feature type="domain" description="AIG1-type G" evidence="4">
    <location>
        <begin position="93"/>
        <end position="288"/>
    </location>
</feature>
<evidence type="ECO:0000313" key="6">
    <source>
        <dbReference type="Proteomes" id="UP000694398"/>
    </source>
</evidence>